<dbReference type="GO" id="GO:0012505">
    <property type="term" value="C:endomembrane system"/>
    <property type="evidence" value="ECO:0007669"/>
    <property type="project" value="UniProtKB-SubCell"/>
</dbReference>
<feature type="transmembrane region" description="Helical" evidence="5">
    <location>
        <begin position="309"/>
        <end position="331"/>
    </location>
</feature>
<evidence type="ECO:0000313" key="8">
    <source>
        <dbReference type="Proteomes" id="UP000650524"/>
    </source>
</evidence>
<dbReference type="InterPro" id="IPR036259">
    <property type="entry name" value="MFS_trans_sf"/>
</dbReference>
<name>A0A8J6MXH3_9DELT</name>
<feature type="transmembrane region" description="Helical" evidence="5">
    <location>
        <begin position="216"/>
        <end position="233"/>
    </location>
</feature>
<dbReference type="InterPro" id="IPR051337">
    <property type="entry name" value="OPA_Antiporter"/>
</dbReference>
<comment type="subcellular location">
    <subcellularLocation>
        <location evidence="1">Endomembrane system</location>
        <topology evidence="1">Multi-pass membrane protein</topology>
    </subcellularLocation>
</comment>
<keyword evidence="4 5" id="KW-0472">Membrane</keyword>
<feature type="transmembrane region" description="Helical" evidence="5">
    <location>
        <begin position="162"/>
        <end position="181"/>
    </location>
</feature>
<dbReference type="GO" id="GO:0061513">
    <property type="term" value="F:glucose 6-phosphate:phosphate antiporter activity"/>
    <property type="evidence" value="ECO:0007669"/>
    <property type="project" value="TreeGrafter"/>
</dbReference>
<reference evidence="7 8" key="1">
    <citation type="submission" date="2020-08" db="EMBL/GenBank/DDBJ databases">
        <title>Bridging the membrane lipid divide: bacteria of the FCB group superphylum have the potential to synthesize archaeal ether lipids.</title>
        <authorList>
            <person name="Villanueva L."/>
            <person name="Von Meijenfeldt F.A.B."/>
            <person name="Westbye A.B."/>
            <person name="Yadav S."/>
            <person name="Hopmans E.C."/>
            <person name="Dutilh B.E."/>
            <person name="Sinninghe Damste J.S."/>
        </authorList>
    </citation>
    <scope>NUCLEOTIDE SEQUENCE [LARGE SCALE GENOMIC DNA]</scope>
    <source>
        <strain evidence="7">NIOZ-UU27</strain>
    </source>
</reference>
<organism evidence="7 8">
    <name type="scientific">Candidatus Desulfacyla euxinica</name>
    <dbReference type="NCBI Taxonomy" id="2841693"/>
    <lineage>
        <taxon>Bacteria</taxon>
        <taxon>Deltaproteobacteria</taxon>
        <taxon>Candidatus Desulfacyla</taxon>
    </lineage>
</organism>
<feature type="transmembrane region" description="Helical" evidence="5">
    <location>
        <begin position="77"/>
        <end position="98"/>
    </location>
</feature>
<dbReference type="GO" id="GO:0035435">
    <property type="term" value="P:phosphate ion transmembrane transport"/>
    <property type="evidence" value="ECO:0007669"/>
    <property type="project" value="TreeGrafter"/>
</dbReference>
<feature type="transmembrane region" description="Helical" evidence="5">
    <location>
        <begin position="384"/>
        <end position="402"/>
    </location>
</feature>
<keyword evidence="2 5" id="KW-0812">Transmembrane</keyword>
<dbReference type="AlphaFoldDB" id="A0A8J6MXH3"/>
<keyword evidence="3 5" id="KW-1133">Transmembrane helix</keyword>
<evidence type="ECO:0000313" key="7">
    <source>
        <dbReference type="EMBL" id="MBC8176629.1"/>
    </source>
</evidence>
<dbReference type="InterPro" id="IPR020846">
    <property type="entry name" value="MFS_dom"/>
</dbReference>
<dbReference type="PANTHER" id="PTHR43826">
    <property type="entry name" value="GLUCOSE-6-PHOSPHATE EXCHANGER SLC37A4"/>
    <property type="match status" value="1"/>
</dbReference>
<dbReference type="PROSITE" id="PS50850">
    <property type="entry name" value="MFS"/>
    <property type="match status" value="1"/>
</dbReference>
<feature type="transmembrane region" description="Helical" evidence="5">
    <location>
        <begin position="135"/>
        <end position="156"/>
    </location>
</feature>
<evidence type="ECO:0000256" key="5">
    <source>
        <dbReference type="SAM" id="Phobius"/>
    </source>
</evidence>
<feature type="transmembrane region" description="Helical" evidence="5">
    <location>
        <begin position="104"/>
        <end position="123"/>
    </location>
</feature>
<comment type="caution">
    <text evidence="7">The sequence shown here is derived from an EMBL/GenBank/DDBJ whole genome shotgun (WGS) entry which is preliminary data.</text>
</comment>
<evidence type="ECO:0000256" key="3">
    <source>
        <dbReference type="ARBA" id="ARBA00022989"/>
    </source>
</evidence>
<evidence type="ECO:0000256" key="1">
    <source>
        <dbReference type="ARBA" id="ARBA00004127"/>
    </source>
</evidence>
<feature type="transmembrane region" description="Helical" evidence="5">
    <location>
        <begin position="253"/>
        <end position="272"/>
    </location>
</feature>
<dbReference type="EMBL" id="JACNJD010000148">
    <property type="protein sequence ID" value="MBC8176629.1"/>
    <property type="molecule type" value="Genomic_DNA"/>
</dbReference>
<accession>A0A8J6MXH3</accession>
<feature type="transmembrane region" description="Helical" evidence="5">
    <location>
        <begin position="351"/>
        <end position="372"/>
    </location>
</feature>
<dbReference type="Pfam" id="PF07690">
    <property type="entry name" value="MFS_1"/>
    <property type="match status" value="1"/>
</dbReference>
<dbReference type="GO" id="GO:0016020">
    <property type="term" value="C:membrane"/>
    <property type="evidence" value="ECO:0007669"/>
    <property type="project" value="UniProtKB-ARBA"/>
</dbReference>
<protein>
    <submittedName>
        <fullName evidence="7">MFS transporter</fullName>
    </submittedName>
</protein>
<proteinExistence type="predicted"/>
<dbReference type="InterPro" id="IPR011701">
    <property type="entry name" value="MFS"/>
</dbReference>
<evidence type="ECO:0000256" key="2">
    <source>
        <dbReference type="ARBA" id="ARBA00022692"/>
    </source>
</evidence>
<sequence>MSRRWFIFLITSANFFLSQFYRASNAVIANDLLVDLALDTRGLGTISAAFFYAFALTQIPIGIFLDRIGPRKMMTGLSLIGIAGALIFSYAHSIGLGLVGRTLLGMGMACNLMGTLKLLTVWFGPATFATLSGIIFSIGTLGNMAAATPLVLLVNAMGWRQAFMVIAGVNLLLVLILYVVVRDTPPNRPSSFPQELFPDVRKAFSGLALLLKKKEYWIISLASLVSYGVYGAFQTLWAGPYLMDAMGQSVMNAGNLILLMNLGAISGEPVWGVLSDRILKTRKWLVSGGLLIVVVMVLLMAGLPGGTGFLALAFLFFSFGFFRATGLLMYVHIKEIMPLEMAGTAMTGINFFTMIGPALFLQGLGIFMQSLYPESSRGAEAFTASFLVCAFCSFLVAVFYLFTRDTMHRRA</sequence>
<feature type="transmembrane region" description="Helical" evidence="5">
    <location>
        <begin position="45"/>
        <end position="65"/>
    </location>
</feature>
<dbReference type="SUPFAM" id="SSF103473">
    <property type="entry name" value="MFS general substrate transporter"/>
    <property type="match status" value="1"/>
</dbReference>
<gene>
    <name evidence="7" type="ORF">H8E19_04420</name>
</gene>
<dbReference type="Gene3D" id="1.20.1250.20">
    <property type="entry name" value="MFS general substrate transporter like domains"/>
    <property type="match status" value="2"/>
</dbReference>
<dbReference type="Proteomes" id="UP000650524">
    <property type="component" value="Unassembled WGS sequence"/>
</dbReference>
<feature type="transmembrane region" description="Helical" evidence="5">
    <location>
        <begin position="284"/>
        <end position="303"/>
    </location>
</feature>
<evidence type="ECO:0000256" key="4">
    <source>
        <dbReference type="ARBA" id="ARBA00023136"/>
    </source>
</evidence>
<feature type="domain" description="Major facilitator superfamily (MFS) profile" evidence="6">
    <location>
        <begin position="7"/>
        <end position="408"/>
    </location>
</feature>
<evidence type="ECO:0000259" key="6">
    <source>
        <dbReference type="PROSITE" id="PS50850"/>
    </source>
</evidence>
<dbReference type="PANTHER" id="PTHR43826:SF3">
    <property type="entry name" value="GLUCOSE-6-PHOSPHATE EXCHANGER SLC37A4"/>
    <property type="match status" value="1"/>
</dbReference>